<dbReference type="GO" id="GO:0006281">
    <property type="term" value="P:DNA repair"/>
    <property type="evidence" value="ECO:0007669"/>
    <property type="project" value="UniProtKB-KW"/>
</dbReference>
<feature type="compositionally biased region" description="Acidic residues" evidence="5">
    <location>
        <begin position="252"/>
        <end position="261"/>
    </location>
</feature>
<dbReference type="GO" id="GO:0033186">
    <property type="term" value="C:CAF-1 complex"/>
    <property type="evidence" value="ECO:0007669"/>
    <property type="project" value="TreeGrafter"/>
</dbReference>
<keyword evidence="3" id="KW-0234">DNA repair</keyword>
<dbReference type="PANTHER" id="PTHR15272:SF0">
    <property type="entry name" value="CHROMATIN ASSEMBLY FACTOR 1 SUBUNIT A"/>
    <property type="match status" value="1"/>
</dbReference>
<dbReference type="GO" id="GO:0006334">
    <property type="term" value="P:nucleosome assembly"/>
    <property type="evidence" value="ECO:0007669"/>
    <property type="project" value="TreeGrafter"/>
</dbReference>
<evidence type="ECO:0000313" key="9">
    <source>
        <dbReference type="Proteomes" id="UP001187192"/>
    </source>
</evidence>
<dbReference type="EMBL" id="BTGU01000091">
    <property type="protein sequence ID" value="GMN59791.1"/>
    <property type="molecule type" value="Genomic_DNA"/>
</dbReference>
<protein>
    <recommendedName>
        <fullName evidence="10">Chromatin assembly factor 1 subunit FAS1</fullName>
    </recommendedName>
</protein>
<feature type="compositionally biased region" description="Low complexity" evidence="5">
    <location>
        <begin position="531"/>
        <end position="542"/>
    </location>
</feature>
<evidence type="ECO:0000313" key="8">
    <source>
        <dbReference type="EMBL" id="GMN59791.1"/>
    </source>
</evidence>
<evidence type="ECO:0000259" key="7">
    <source>
        <dbReference type="Pfam" id="PF21796"/>
    </source>
</evidence>
<feature type="compositionally biased region" description="Polar residues" evidence="5">
    <location>
        <begin position="543"/>
        <end position="552"/>
    </location>
</feature>
<feature type="domain" description="Chromatin assembly factor 1 subunit A dimerization" evidence="6">
    <location>
        <begin position="210"/>
        <end position="275"/>
    </location>
</feature>
<dbReference type="PANTHER" id="PTHR15272">
    <property type="entry name" value="CHROMATIN ASSEMBLY FACTOR 1 SUBUNIT A CAF-1 SUBUNIT A"/>
    <property type="match status" value="1"/>
</dbReference>
<feature type="region of interest" description="Disordered" evidence="5">
    <location>
        <begin position="521"/>
        <end position="552"/>
    </location>
</feature>
<proteinExistence type="predicted"/>
<evidence type="ECO:0000256" key="5">
    <source>
        <dbReference type="SAM" id="MobiDB-lite"/>
    </source>
</evidence>
<gene>
    <name evidence="8" type="ORF">TIFTF001_028883</name>
</gene>
<comment type="caution">
    <text evidence="8">The sequence shown here is derived from an EMBL/GenBank/DDBJ whole genome shotgun (WGS) entry which is preliminary data.</text>
</comment>
<feature type="compositionally biased region" description="Low complexity" evidence="5">
    <location>
        <begin position="77"/>
        <end position="90"/>
    </location>
</feature>
<evidence type="ECO:0008006" key="10">
    <source>
        <dbReference type="Google" id="ProtNLM"/>
    </source>
</evidence>
<feature type="compositionally biased region" description="Basic and acidic residues" evidence="5">
    <location>
        <begin position="1"/>
        <end position="53"/>
    </location>
</feature>
<feature type="region of interest" description="Disordered" evidence="5">
    <location>
        <begin position="1"/>
        <end position="56"/>
    </location>
</feature>
<dbReference type="GO" id="GO:0005634">
    <property type="term" value="C:nucleus"/>
    <property type="evidence" value="ECO:0007669"/>
    <property type="project" value="UniProtKB-SubCell"/>
</dbReference>
<keyword evidence="9" id="KW-1185">Reference proteome</keyword>
<accession>A0AA88DR62</accession>
<feature type="domain" description="Chromatin assembly factor 1 subunit Cac1-like C-terminal" evidence="7">
    <location>
        <begin position="434"/>
        <end position="484"/>
    </location>
</feature>
<organism evidence="8 9">
    <name type="scientific">Ficus carica</name>
    <name type="common">Common fig</name>
    <dbReference type="NCBI Taxonomy" id="3494"/>
    <lineage>
        <taxon>Eukaryota</taxon>
        <taxon>Viridiplantae</taxon>
        <taxon>Streptophyta</taxon>
        <taxon>Embryophyta</taxon>
        <taxon>Tracheophyta</taxon>
        <taxon>Spermatophyta</taxon>
        <taxon>Magnoliopsida</taxon>
        <taxon>eudicotyledons</taxon>
        <taxon>Gunneridae</taxon>
        <taxon>Pentapetalae</taxon>
        <taxon>rosids</taxon>
        <taxon>fabids</taxon>
        <taxon>Rosales</taxon>
        <taxon>Moraceae</taxon>
        <taxon>Ficeae</taxon>
        <taxon>Ficus</taxon>
    </lineage>
</organism>
<keyword evidence="2" id="KW-0227">DNA damage</keyword>
<dbReference type="InterPro" id="IPR022043">
    <property type="entry name" value="CAF1A_DD"/>
</dbReference>
<comment type="subcellular location">
    <subcellularLocation>
        <location evidence="1">Nucleus</location>
    </subcellularLocation>
</comment>
<dbReference type="Pfam" id="PF21796">
    <property type="entry name" value="Cac1_C"/>
    <property type="match status" value="1"/>
</dbReference>
<feature type="region of interest" description="Disordered" evidence="5">
    <location>
        <begin position="68"/>
        <end position="100"/>
    </location>
</feature>
<dbReference type="Pfam" id="PF12253">
    <property type="entry name" value="CAF1A_dimeriz"/>
    <property type="match status" value="1"/>
</dbReference>
<name>A0AA88DR62_FICCA</name>
<feature type="region of interest" description="Disordered" evidence="5">
    <location>
        <begin position="252"/>
        <end position="296"/>
    </location>
</feature>
<sequence length="552" mass="62726">MEKEQKRLQEEAEKDEKRREREESEMRKQLRKQQDEAEKEQRRREKEEAELKKQLSIKKQVSIMERFIKRSKTNPIQTDQSSTKATTTDSSSKECEKLPDAVTQSMDCTLSLSEDINVEDITKSHLAAWRRLGRFIRSNRDQHWGRRQKPKMELFKELKLTTTKPIIVVIDELNVEKLVDGCGECVSDDRSCHSNASSVPDIKKFIRGKQLLQFDKSHRPAFYGIWPKKSHVVHPHHPFRKDPDLDYDIDSDEEWEEEEPGESLSDCDKDDEDESLQEGCSKADEEDESEDGFFVPDGYLSENEGVQVDRMETDITVEAKSSPGLESEEFCALLRQQKYLNNLTEHALRKNQPLIISNLMHEKTSLLIAEGLSGTPKLEQMCLQALSICLFPGSSPVEISLDNVEDIDQEACTFIGKDSTTPTSTVIATPEIDLRKLVSGIQSCPLGINRLVESLQQKFPAFSKSQLRNKVREISSLVDNRWQVRKDILEKLGLSTSPAEKSSGRTQSIAAFFSKRCLPPTAGKSINPHESSAQPSLKSSSSVEGEQSCTYN</sequence>
<evidence type="ECO:0000256" key="1">
    <source>
        <dbReference type="ARBA" id="ARBA00004123"/>
    </source>
</evidence>
<dbReference type="InterPro" id="IPR048800">
    <property type="entry name" value="Cac1-like_C"/>
</dbReference>
<reference evidence="8" key="1">
    <citation type="submission" date="2023-07" db="EMBL/GenBank/DDBJ databases">
        <title>draft genome sequence of fig (Ficus carica).</title>
        <authorList>
            <person name="Takahashi T."/>
            <person name="Nishimura K."/>
        </authorList>
    </citation>
    <scope>NUCLEOTIDE SEQUENCE</scope>
</reference>
<evidence type="ECO:0000259" key="6">
    <source>
        <dbReference type="Pfam" id="PF12253"/>
    </source>
</evidence>
<evidence type="ECO:0000256" key="4">
    <source>
        <dbReference type="ARBA" id="ARBA00023242"/>
    </source>
</evidence>
<dbReference type="AlphaFoldDB" id="A0AA88DR62"/>
<keyword evidence="4" id="KW-0539">Nucleus</keyword>
<dbReference type="Proteomes" id="UP001187192">
    <property type="component" value="Unassembled WGS sequence"/>
</dbReference>
<evidence type="ECO:0000256" key="3">
    <source>
        <dbReference type="ARBA" id="ARBA00023204"/>
    </source>
</evidence>
<evidence type="ECO:0000256" key="2">
    <source>
        <dbReference type="ARBA" id="ARBA00022763"/>
    </source>
</evidence>